<keyword evidence="4 6" id="KW-0689">Ribosomal protein</keyword>
<dbReference type="Pfam" id="PF01649">
    <property type="entry name" value="Ribosomal_S20p"/>
    <property type="match status" value="1"/>
</dbReference>
<dbReference type="AlphaFoldDB" id="A0A1Z1MUX3"/>
<geneLocation type="chloroplast" evidence="7"/>
<dbReference type="GeneID" id="33362224"/>
<comment type="subcellular location">
    <subcellularLocation>
        <location evidence="6">Plastid</location>
        <location evidence="6">Chloroplast</location>
    </subcellularLocation>
</comment>
<dbReference type="PANTHER" id="PTHR33398:SF1">
    <property type="entry name" value="SMALL RIBOSOMAL SUBUNIT PROTEIN BS20C"/>
    <property type="match status" value="1"/>
</dbReference>
<dbReference type="Gene3D" id="1.20.58.110">
    <property type="entry name" value="Ribosomal protein S20"/>
    <property type="match status" value="1"/>
</dbReference>
<keyword evidence="2 6" id="KW-0699">rRNA-binding</keyword>
<evidence type="ECO:0000256" key="3">
    <source>
        <dbReference type="ARBA" id="ARBA00022884"/>
    </source>
</evidence>
<evidence type="ECO:0000256" key="1">
    <source>
        <dbReference type="ARBA" id="ARBA00007634"/>
    </source>
</evidence>
<organism evidence="7">
    <name type="scientific">Digenea simplex</name>
    <name type="common">Marine red alga</name>
    <name type="synonym">Conferva simplex</name>
    <dbReference type="NCBI Taxonomy" id="945030"/>
    <lineage>
        <taxon>Eukaryota</taxon>
        <taxon>Rhodophyta</taxon>
        <taxon>Florideophyceae</taxon>
        <taxon>Rhodymeniophycidae</taxon>
        <taxon>Ceramiales</taxon>
        <taxon>Rhodomelaceae</taxon>
        <taxon>Polysiphonioideae</taxon>
        <taxon>Digenea</taxon>
    </lineage>
</organism>
<dbReference type="GO" id="GO:0003735">
    <property type="term" value="F:structural constituent of ribosome"/>
    <property type="evidence" value="ECO:0007669"/>
    <property type="project" value="InterPro"/>
</dbReference>
<dbReference type="GO" id="GO:0006412">
    <property type="term" value="P:translation"/>
    <property type="evidence" value="ECO:0007669"/>
    <property type="project" value="UniProtKB-UniRule"/>
</dbReference>
<comment type="similarity">
    <text evidence="1 6">Belongs to the bacterial ribosomal protein bS20 family.</text>
</comment>
<name>A0A1Z1MUX3_DIGSM</name>
<dbReference type="GO" id="GO:0009507">
    <property type="term" value="C:chloroplast"/>
    <property type="evidence" value="ECO:0007669"/>
    <property type="project" value="UniProtKB-SubCell"/>
</dbReference>
<dbReference type="PANTHER" id="PTHR33398">
    <property type="entry name" value="30S RIBOSOMAL PROTEIN S20"/>
    <property type="match status" value="1"/>
</dbReference>
<dbReference type="GO" id="GO:0070181">
    <property type="term" value="F:small ribosomal subunit rRNA binding"/>
    <property type="evidence" value="ECO:0007669"/>
    <property type="project" value="TreeGrafter"/>
</dbReference>
<keyword evidence="7" id="KW-0150">Chloroplast</keyword>
<dbReference type="SUPFAM" id="SSF46992">
    <property type="entry name" value="Ribosomal protein S20"/>
    <property type="match status" value="1"/>
</dbReference>
<dbReference type="HAMAP" id="MF_00500">
    <property type="entry name" value="Ribosomal_bS20"/>
    <property type="match status" value="1"/>
</dbReference>
<evidence type="ECO:0000313" key="7">
    <source>
        <dbReference type="EMBL" id="ARW69535.1"/>
    </source>
</evidence>
<dbReference type="InterPro" id="IPR036510">
    <property type="entry name" value="Ribosomal_bS20_sf"/>
</dbReference>
<protein>
    <recommendedName>
        <fullName evidence="6">Small ribosomal subunit protein bS20c</fullName>
    </recommendedName>
</protein>
<evidence type="ECO:0000256" key="2">
    <source>
        <dbReference type="ARBA" id="ARBA00022730"/>
    </source>
</evidence>
<evidence type="ECO:0000256" key="6">
    <source>
        <dbReference type="HAMAP-Rule" id="MF_00500"/>
    </source>
</evidence>
<comment type="function">
    <text evidence="6">Binds directly to 16S ribosomal RNA.</text>
</comment>
<accession>A0A1Z1MUX3</accession>
<evidence type="ECO:0000256" key="5">
    <source>
        <dbReference type="ARBA" id="ARBA00023274"/>
    </source>
</evidence>
<dbReference type="NCBIfam" id="TIGR00029">
    <property type="entry name" value="S20"/>
    <property type="match status" value="1"/>
</dbReference>
<dbReference type="GO" id="GO:0015935">
    <property type="term" value="C:small ribosomal subunit"/>
    <property type="evidence" value="ECO:0007669"/>
    <property type="project" value="TreeGrafter"/>
</dbReference>
<reference evidence="7" key="1">
    <citation type="journal article" date="2017" name="J. Phycol.">
        <title>Analysis of chloroplast genomes and a supermatrix inform reclassification of the Rhodomelaceae (Rhodophyta).</title>
        <authorList>
            <person name="Diaz-Tapia P."/>
            <person name="Maggs C.A."/>
            <person name="West J.A."/>
            <person name="Verbruggen H."/>
        </authorList>
    </citation>
    <scope>NUCLEOTIDE SEQUENCE</scope>
    <source>
        <strain evidence="7">PD1820</strain>
    </source>
</reference>
<keyword evidence="3 6" id="KW-0694">RNA-binding</keyword>
<proteinExistence type="inferred from homology"/>
<evidence type="ECO:0000256" key="4">
    <source>
        <dbReference type="ARBA" id="ARBA00022980"/>
    </source>
</evidence>
<gene>
    <name evidence="6 7" type="primary">rps20</name>
</gene>
<dbReference type="RefSeq" id="YP_009399716.1">
    <property type="nucleotide sequence ID" value="NC_035298.1"/>
</dbReference>
<dbReference type="InterPro" id="IPR002583">
    <property type="entry name" value="Ribosomal_bS20"/>
</dbReference>
<dbReference type="EMBL" id="MF101465">
    <property type="protein sequence ID" value="ARW69535.1"/>
    <property type="molecule type" value="Genomic_DNA"/>
</dbReference>
<sequence>MPQILSNIKSYQVTLRNKYRNKKYKVAIKKAIKNYLFSLTTAMKSKDIIDFNVCSNNLSLVYKKIDKAVKKRILHKNTAGRKKAALAKMLKSIL</sequence>
<keyword evidence="7" id="KW-0934">Plastid</keyword>
<keyword evidence="5 6" id="KW-0687">Ribonucleoprotein</keyword>